<dbReference type="CDD" id="cd06170">
    <property type="entry name" value="LuxR_C_like"/>
    <property type="match status" value="1"/>
</dbReference>
<dbReference type="PRINTS" id="PR00038">
    <property type="entry name" value="HTHLUXR"/>
</dbReference>
<comment type="caution">
    <text evidence="3">The sequence shown here is derived from an EMBL/GenBank/DDBJ whole genome shotgun (WGS) entry which is preliminary data.</text>
</comment>
<dbReference type="EMBL" id="WEGJ01000018">
    <property type="protein sequence ID" value="MQY14105.1"/>
    <property type="molecule type" value="Genomic_DNA"/>
</dbReference>
<dbReference type="Gene3D" id="1.10.10.10">
    <property type="entry name" value="Winged helix-like DNA-binding domain superfamily/Winged helix DNA-binding domain"/>
    <property type="match status" value="1"/>
</dbReference>
<dbReference type="AlphaFoldDB" id="A0A7K0CKS4"/>
<protein>
    <recommendedName>
        <fullName evidence="2">HTH luxR-type domain-containing protein</fullName>
    </recommendedName>
</protein>
<dbReference type="Proteomes" id="UP000466345">
    <property type="component" value="Unassembled WGS sequence"/>
</dbReference>
<feature type="domain" description="HTH luxR-type" evidence="2">
    <location>
        <begin position="845"/>
        <end position="872"/>
    </location>
</feature>
<evidence type="ECO:0000313" key="3">
    <source>
        <dbReference type="EMBL" id="MQY14105.1"/>
    </source>
</evidence>
<dbReference type="InterPro" id="IPR041664">
    <property type="entry name" value="AAA_16"/>
</dbReference>
<dbReference type="SUPFAM" id="SSF46894">
    <property type="entry name" value="C-terminal effector domain of the bipartite response regulators"/>
    <property type="match status" value="1"/>
</dbReference>
<dbReference type="OrthoDB" id="3178131at2"/>
<evidence type="ECO:0000259" key="2">
    <source>
        <dbReference type="PROSITE" id="PS00622"/>
    </source>
</evidence>
<organism evidence="3 4">
    <name type="scientific">Streptomyces smaragdinus</name>
    <dbReference type="NCBI Taxonomy" id="2585196"/>
    <lineage>
        <taxon>Bacteria</taxon>
        <taxon>Bacillati</taxon>
        <taxon>Actinomycetota</taxon>
        <taxon>Actinomycetes</taxon>
        <taxon>Kitasatosporales</taxon>
        <taxon>Streptomycetaceae</taxon>
        <taxon>Streptomyces</taxon>
    </lineage>
</organism>
<dbReference type="InterPro" id="IPR027417">
    <property type="entry name" value="P-loop_NTPase"/>
</dbReference>
<dbReference type="RefSeq" id="WP_153454451.1">
    <property type="nucleotide sequence ID" value="NZ_WEGJ01000018.1"/>
</dbReference>
<reference evidence="3 4" key="1">
    <citation type="submission" date="2019-10" db="EMBL/GenBank/DDBJ databases">
        <title>Streptomyces smaragdinus sp. nov. and Streptomyces fabii sp. nov., isolated from the gut of fungus growing-termite Macrotermes natalensis.</title>
        <authorList>
            <person name="Schwitalla J."/>
            <person name="Benndorf R."/>
            <person name="Martin K."/>
            <person name="De Beer W."/>
            <person name="Kaster A.-K."/>
            <person name="Vollmers J."/>
            <person name="Poulsen M."/>
            <person name="Beemelmanns C."/>
        </authorList>
    </citation>
    <scope>NUCLEOTIDE SEQUENCE [LARGE SCALE GENOMIC DNA]</scope>
    <source>
        <strain evidence="3 4">RB5</strain>
    </source>
</reference>
<dbReference type="Pfam" id="PF13191">
    <property type="entry name" value="AAA_16"/>
    <property type="match status" value="1"/>
</dbReference>
<dbReference type="SMART" id="SM00421">
    <property type="entry name" value="HTH_LUXR"/>
    <property type="match status" value="1"/>
</dbReference>
<evidence type="ECO:0000256" key="1">
    <source>
        <dbReference type="SAM" id="MobiDB-lite"/>
    </source>
</evidence>
<dbReference type="GO" id="GO:0006355">
    <property type="term" value="P:regulation of DNA-templated transcription"/>
    <property type="evidence" value="ECO:0007669"/>
    <property type="project" value="InterPro"/>
</dbReference>
<dbReference type="Pfam" id="PF00196">
    <property type="entry name" value="GerE"/>
    <property type="match status" value="1"/>
</dbReference>
<accession>A0A7K0CKS4</accession>
<gene>
    <name evidence="3" type="ORF">SRB5_42660</name>
</gene>
<keyword evidence="4" id="KW-1185">Reference proteome</keyword>
<evidence type="ECO:0000313" key="4">
    <source>
        <dbReference type="Proteomes" id="UP000466345"/>
    </source>
</evidence>
<sequence>MVLVQLDAELDLLETALDAAEAGRSTLLLAEGAVGCGKSEFLETAAVRAACRGALVLRAFGDETERQRPLGVLGQLAHGARTAGAELPLPRDPETAGHLEHRQAFAAGVHRLTVHNPVVVCVDDLHHVDDLSRRHLLHLVRGSRMARLLLVYTTPLPTGGGDPLLGTDLLRQPHLVRVRLERLRRDAVRVLLGGRAGADADRMHRTSGGNPLLLRALLQDPRCRPAGHYAQALLACLRRCGPDAGQLAAAVAVLDGHGGPGLAAELAGGPGTAARATAALTAAGLLDGARLCHPAARDAVLADLDPGDRRTLQRRAARLAHAAGAPAPVVAAQLIGARHTAEDWVLPVLRSAAGQFLADGAPELAAACLELAHEAGPDEAHRADVRIRLATVAARTDPAAAETHLASPLEAARAGTGERSWLGALARTLAAQGRVEESAEVLTRLGRRPAAAPASDDRRPDPLDGLSAFPRWAAAEPERPAHPSAAQRPVREGVHPAALWAVPDRDREPGAAHAAELYLRGAALTDDTVTPVVQALRVVLHAGGAEQALPWCEAFAARAEQRGAGGWYAAFAGLLARARLRLGDLDAAAGAAAGALAAVPERGGSALLCGVAGTLVRAYTAMGRLDEAAGVLSRPVPDSLAGSVHGLAYLRARGQHALATSRFHAALGDFLDVGRRTKAWSLDQPRVLPWRLDVAAALLRLGETHQADRFLADQMATRDAHDPWLRGMTLRLRAELCDPRERQDVLATAVDELRRSGDRYQLALALADFSEALLALGEPARGGMVGRRAWHLARECGADTLCERILPGHVQEAAAAADDGQPSGADLVATLSESEKRVAMLAVYGHTNREIALKLYITVSTVEQHLTRVYRKLDISGRAELPVDLQLAAAEFA</sequence>
<dbReference type="GO" id="GO:0003677">
    <property type="term" value="F:DNA binding"/>
    <property type="evidence" value="ECO:0007669"/>
    <property type="project" value="InterPro"/>
</dbReference>
<dbReference type="PROSITE" id="PS00622">
    <property type="entry name" value="HTH_LUXR_1"/>
    <property type="match status" value="1"/>
</dbReference>
<dbReference type="InterPro" id="IPR036388">
    <property type="entry name" value="WH-like_DNA-bd_sf"/>
</dbReference>
<feature type="region of interest" description="Disordered" evidence="1">
    <location>
        <begin position="446"/>
        <end position="467"/>
    </location>
</feature>
<name>A0A7K0CKS4_9ACTN</name>
<dbReference type="InterPro" id="IPR016032">
    <property type="entry name" value="Sig_transdc_resp-reg_C-effctor"/>
</dbReference>
<proteinExistence type="predicted"/>
<dbReference type="InterPro" id="IPR000792">
    <property type="entry name" value="Tscrpt_reg_LuxR_C"/>
</dbReference>
<dbReference type="SUPFAM" id="SSF52540">
    <property type="entry name" value="P-loop containing nucleoside triphosphate hydrolases"/>
    <property type="match status" value="1"/>
</dbReference>